<dbReference type="RefSeq" id="WP_007192979.1">
    <property type="nucleotide sequence ID" value="NZ_AFWV01000006.1"/>
</dbReference>
<proteinExistence type="predicted"/>
<dbReference type="AlphaFoldDB" id="F9UB68"/>
<dbReference type="STRING" id="768671.ThimaDRAFT_2104"/>
<protein>
    <recommendedName>
        <fullName evidence="2">Glycine zipper domain-containing protein</fullName>
    </recommendedName>
</protein>
<dbReference type="InterPro" id="IPR039567">
    <property type="entry name" value="Gly-zipper"/>
</dbReference>
<dbReference type="eggNOG" id="ENOG503371B">
    <property type="taxonomic scope" value="Bacteria"/>
</dbReference>
<evidence type="ECO:0000256" key="1">
    <source>
        <dbReference type="SAM" id="Phobius"/>
    </source>
</evidence>
<reference evidence="3 4" key="1">
    <citation type="submission" date="2011-06" db="EMBL/GenBank/DDBJ databases">
        <title>The draft genome of Thiocapsa marina 5811.</title>
        <authorList>
            <consortium name="US DOE Joint Genome Institute (JGI-PGF)"/>
            <person name="Lucas S."/>
            <person name="Han J."/>
            <person name="Cheng J.-F."/>
            <person name="Goodwin L."/>
            <person name="Pitluck S."/>
            <person name="Peters L."/>
            <person name="Land M.L."/>
            <person name="Hauser L."/>
            <person name="Vogl K."/>
            <person name="Liu Z."/>
            <person name="Imhoff J."/>
            <person name="Thiel V."/>
            <person name="Frigaard N.-U."/>
            <person name="Bryant D."/>
            <person name="Woyke T.J."/>
        </authorList>
    </citation>
    <scope>NUCLEOTIDE SEQUENCE [LARGE SCALE GENOMIC DNA]</scope>
    <source>
        <strain evidence="3 4">5811</strain>
    </source>
</reference>
<evidence type="ECO:0000259" key="2">
    <source>
        <dbReference type="Pfam" id="PF13488"/>
    </source>
</evidence>
<keyword evidence="1" id="KW-1133">Transmembrane helix</keyword>
<keyword evidence="1" id="KW-0812">Transmembrane</keyword>
<dbReference type="Proteomes" id="UP000005459">
    <property type="component" value="Unassembled WGS sequence"/>
</dbReference>
<evidence type="ECO:0000313" key="4">
    <source>
        <dbReference type="Proteomes" id="UP000005459"/>
    </source>
</evidence>
<sequence>MTTHSRKHLVIPALLVTAFALGGCGTTTGTRTASGALMGAATGAAIGSLTAEAGAGALIGVGVGALGGYLYDQHLKGHLD</sequence>
<gene>
    <name evidence="3" type="ORF">ThimaDRAFT_2104</name>
</gene>
<dbReference type="EMBL" id="AFWV01000006">
    <property type="protein sequence ID" value="EGV18686.1"/>
    <property type="molecule type" value="Genomic_DNA"/>
</dbReference>
<feature type="domain" description="Glycine zipper" evidence="2">
    <location>
        <begin position="35"/>
        <end position="71"/>
    </location>
</feature>
<feature type="transmembrane region" description="Helical" evidence="1">
    <location>
        <begin position="53"/>
        <end position="71"/>
    </location>
</feature>
<keyword evidence="4" id="KW-1185">Reference proteome</keyword>
<evidence type="ECO:0000313" key="3">
    <source>
        <dbReference type="EMBL" id="EGV18686.1"/>
    </source>
</evidence>
<keyword evidence="1" id="KW-0472">Membrane</keyword>
<dbReference type="PROSITE" id="PS51257">
    <property type="entry name" value="PROKAR_LIPOPROTEIN"/>
    <property type="match status" value="1"/>
</dbReference>
<name>F9UB68_9GAMM</name>
<dbReference type="Pfam" id="PF13488">
    <property type="entry name" value="Gly-zipper_Omp"/>
    <property type="match status" value="1"/>
</dbReference>
<organism evidence="3 4">
    <name type="scientific">Thiocapsa marina 5811</name>
    <dbReference type="NCBI Taxonomy" id="768671"/>
    <lineage>
        <taxon>Bacteria</taxon>
        <taxon>Pseudomonadati</taxon>
        <taxon>Pseudomonadota</taxon>
        <taxon>Gammaproteobacteria</taxon>
        <taxon>Chromatiales</taxon>
        <taxon>Chromatiaceae</taxon>
        <taxon>Thiocapsa</taxon>
    </lineage>
</organism>
<accession>F9UB68</accession>